<proteinExistence type="predicted"/>
<dbReference type="AlphaFoldDB" id="A0AAD6TNT2"/>
<evidence type="ECO:0000313" key="2">
    <source>
        <dbReference type="Proteomes" id="UP001222325"/>
    </source>
</evidence>
<accession>A0AAD6TNT2</accession>
<name>A0AAD6TNT2_9AGAR</name>
<protein>
    <submittedName>
        <fullName evidence="1">Uncharacterized protein</fullName>
    </submittedName>
</protein>
<organism evidence="1 2">
    <name type="scientific">Mycena belliarum</name>
    <dbReference type="NCBI Taxonomy" id="1033014"/>
    <lineage>
        <taxon>Eukaryota</taxon>
        <taxon>Fungi</taxon>
        <taxon>Dikarya</taxon>
        <taxon>Basidiomycota</taxon>
        <taxon>Agaricomycotina</taxon>
        <taxon>Agaricomycetes</taxon>
        <taxon>Agaricomycetidae</taxon>
        <taxon>Agaricales</taxon>
        <taxon>Marasmiineae</taxon>
        <taxon>Mycenaceae</taxon>
        <taxon>Mycena</taxon>
    </lineage>
</organism>
<comment type="caution">
    <text evidence="1">The sequence shown here is derived from an EMBL/GenBank/DDBJ whole genome shotgun (WGS) entry which is preliminary data.</text>
</comment>
<dbReference type="Proteomes" id="UP001222325">
    <property type="component" value="Unassembled WGS sequence"/>
</dbReference>
<gene>
    <name evidence="1" type="ORF">B0H15DRAFT_807098</name>
</gene>
<keyword evidence="2" id="KW-1185">Reference proteome</keyword>
<evidence type="ECO:0000313" key="1">
    <source>
        <dbReference type="EMBL" id="KAJ7070378.1"/>
    </source>
</evidence>
<reference evidence="1" key="1">
    <citation type="submission" date="2023-03" db="EMBL/GenBank/DDBJ databases">
        <title>Massive genome expansion in bonnet fungi (Mycena s.s.) driven by repeated elements and novel gene families across ecological guilds.</title>
        <authorList>
            <consortium name="Lawrence Berkeley National Laboratory"/>
            <person name="Harder C.B."/>
            <person name="Miyauchi S."/>
            <person name="Viragh M."/>
            <person name="Kuo A."/>
            <person name="Thoen E."/>
            <person name="Andreopoulos B."/>
            <person name="Lu D."/>
            <person name="Skrede I."/>
            <person name="Drula E."/>
            <person name="Henrissat B."/>
            <person name="Morin E."/>
            <person name="Kohler A."/>
            <person name="Barry K."/>
            <person name="LaButti K."/>
            <person name="Morin E."/>
            <person name="Salamov A."/>
            <person name="Lipzen A."/>
            <person name="Mereny Z."/>
            <person name="Hegedus B."/>
            <person name="Baldrian P."/>
            <person name="Stursova M."/>
            <person name="Weitz H."/>
            <person name="Taylor A."/>
            <person name="Grigoriev I.V."/>
            <person name="Nagy L.G."/>
            <person name="Martin F."/>
            <person name="Kauserud H."/>
        </authorList>
    </citation>
    <scope>NUCLEOTIDE SEQUENCE</scope>
    <source>
        <strain evidence="1">CBHHK173m</strain>
    </source>
</reference>
<dbReference type="EMBL" id="JARJCN010000130">
    <property type="protein sequence ID" value="KAJ7070378.1"/>
    <property type="molecule type" value="Genomic_DNA"/>
</dbReference>
<sequence>MFEKISLGSGLEAGWSFGFGWSFGGLAALLLSKFGNHLSNHLSETTWLTHTQEMSFPSFPPASDSDVSDLYRALKTRIPAYQGFQYGFFYGTECQARRIVAVPWDYGITRLTSLDNLATDCWVPSAQGPNIQDMSIGRLTFDSFPLGSPFKLEYSYTIFYVPQDSLQYLTPVNNCPPIRKSGTLWYGNILVVRHGLRKPVINVDREDARLIDIIVTSFIATGVLVNVTTNTSN</sequence>